<dbReference type="Gene3D" id="3.40.50.300">
    <property type="entry name" value="P-loop containing nucleotide triphosphate hydrolases"/>
    <property type="match status" value="1"/>
</dbReference>
<feature type="domain" description="ORC1/DEAH AAA+ ATPase" evidence="1">
    <location>
        <begin position="97"/>
        <end position="209"/>
    </location>
</feature>
<dbReference type="GO" id="GO:0003677">
    <property type="term" value="F:DNA binding"/>
    <property type="evidence" value="ECO:0007669"/>
    <property type="project" value="InterPro"/>
</dbReference>
<gene>
    <name evidence="2" type="ORF">ELLFYP34_00545</name>
</gene>
<name>A0A6N3FR07_EUBLI</name>
<proteinExistence type="predicted"/>
<accession>A0A6N3FR07</accession>
<dbReference type="AlphaFoldDB" id="A0A6N3FR07"/>
<dbReference type="InterPro" id="IPR027417">
    <property type="entry name" value="P-loop_NTPase"/>
</dbReference>
<dbReference type="Gene3D" id="1.10.260.40">
    <property type="entry name" value="lambda repressor-like DNA-binding domains"/>
    <property type="match status" value="1"/>
</dbReference>
<dbReference type="PANTHER" id="PTHR35894">
    <property type="entry name" value="GENERAL SECRETION PATHWAY PROTEIN A-RELATED"/>
    <property type="match status" value="1"/>
</dbReference>
<reference evidence="2" key="1">
    <citation type="submission" date="2019-11" db="EMBL/GenBank/DDBJ databases">
        <authorList>
            <person name="Feng L."/>
        </authorList>
    </citation>
    <scope>NUCLEOTIDE SEQUENCE</scope>
    <source>
        <strain evidence="2">ElimosumLFYP34</strain>
    </source>
</reference>
<dbReference type="EMBL" id="CACRTR010000012">
    <property type="protein sequence ID" value="VYU54648.1"/>
    <property type="molecule type" value="Genomic_DNA"/>
</dbReference>
<dbReference type="InterPro" id="IPR049945">
    <property type="entry name" value="AAA_22"/>
</dbReference>
<dbReference type="InterPro" id="IPR052026">
    <property type="entry name" value="ExeA_AAA_ATPase_DNA-bind"/>
</dbReference>
<evidence type="ECO:0000259" key="1">
    <source>
        <dbReference type="Pfam" id="PF13401"/>
    </source>
</evidence>
<evidence type="ECO:0000313" key="2">
    <source>
        <dbReference type="EMBL" id="VYU54648.1"/>
    </source>
</evidence>
<sequence length="306" mass="33973">MKPLSEEQKKVLEQFDQLAKTEGSQNKACQKVGISSAIISGIRSGKYEGDADKQIQKLKDYFSVKDEAVESYVNSGYVETSISKKVYGYIRNAQIKGGLIALSGDAGIGKTQAIRKYVHDHPYDTIWITANPCLNSVKPVLKALCRELNVIARTNDDMYIGIQDKLRDGMVLVFDEAQHLHLKTIEVLRGFSDYFSDNGMTLGIIFIGNVETINKFGGKQEAVFHQISNRTKQKPVLKATDITRGDIEQLFPEIASDEASVDFLWGIAQSAQAIRGATNLYSNAFDNGDTSYEGLVAMAKHMEMRL</sequence>
<organism evidence="2">
    <name type="scientific">Eubacterium limosum</name>
    <dbReference type="NCBI Taxonomy" id="1736"/>
    <lineage>
        <taxon>Bacteria</taxon>
        <taxon>Bacillati</taxon>
        <taxon>Bacillota</taxon>
        <taxon>Clostridia</taxon>
        <taxon>Eubacteriales</taxon>
        <taxon>Eubacteriaceae</taxon>
        <taxon>Eubacterium</taxon>
    </lineage>
</organism>
<dbReference type="PANTHER" id="PTHR35894:SF5">
    <property type="entry name" value="MU-LIKE PROPHAGE FLUMU DNA TRANSPOSITION PROTEIN B"/>
    <property type="match status" value="1"/>
</dbReference>
<dbReference type="GO" id="GO:0016887">
    <property type="term" value="F:ATP hydrolysis activity"/>
    <property type="evidence" value="ECO:0007669"/>
    <property type="project" value="InterPro"/>
</dbReference>
<dbReference type="InterPro" id="IPR010982">
    <property type="entry name" value="Lambda_DNA-bd_dom_sf"/>
</dbReference>
<dbReference type="SUPFAM" id="SSF52540">
    <property type="entry name" value="P-loop containing nucleoside triphosphate hydrolases"/>
    <property type="match status" value="1"/>
</dbReference>
<protein>
    <recommendedName>
        <fullName evidence="1">ORC1/DEAH AAA+ ATPase domain-containing protein</fullName>
    </recommendedName>
</protein>
<dbReference type="Pfam" id="PF13401">
    <property type="entry name" value="AAA_22"/>
    <property type="match status" value="1"/>
</dbReference>